<keyword evidence="1" id="KW-0156">Chromatin regulator</keyword>
<proteinExistence type="predicted"/>
<dbReference type="OrthoDB" id="338531at2759"/>
<dbReference type="InterPro" id="IPR003150">
    <property type="entry name" value="DNA-bd_RFX"/>
</dbReference>
<evidence type="ECO:0000256" key="1">
    <source>
        <dbReference type="ARBA" id="ARBA00022853"/>
    </source>
</evidence>
<dbReference type="Proteomes" id="UP000243876">
    <property type="component" value="Unassembled WGS sequence"/>
</dbReference>
<evidence type="ECO:0000313" key="8">
    <source>
        <dbReference type="Proteomes" id="UP000243876"/>
    </source>
</evidence>
<evidence type="ECO:0000256" key="4">
    <source>
        <dbReference type="ARBA" id="ARBA00023242"/>
    </source>
</evidence>
<dbReference type="EMBL" id="CENE01000007">
    <property type="protein sequence ID" value="CEQ40615.1"/>
    <property type="molecule type" value="Genomic_DNA"/>
</dbReference>
<reference evidence="8" key="1">
    <citation type="submission" date="2015-02" db="EMBL/GenBank/DDBJ databases">
        <authorList>
            <person name="Gon?alves P."/>
        </authorList>
    </citation>
    <scope>NUCLEOTIDE SEQUENCE [LARGE SCALE GENOMIC DNA]</scope>
</reference>
<keyword evidence="8" id="KW-1185">Reference proteome</keyword>
<dbReference type="GO" id="GO:0003677">
    <property type="term" value="F:DNA binding"/>
    <property type="evidence" value="ECO:0007669"/>
    <property type="project" value="InterPro"/>
</dbReference>
<dbReference type="GO" id="GO:0006355">
    <property type="term" value="P:regulation of DNA-templated transcription"/>
    <property type="evidence" value="ECO:0007669"/>
    <property type="project" value="InterPro"/>
</dbReference>
<keyword evidence="4" id="KW-0539">Nucleus</keyword>
<dbReference type="InterPro" id="IPR052406">
    <property type="entry name" value="Chromatin_Remodeling_Comp"/>
</dbReference>
<feature type="domain" description="RFX-type winged-helix" evidence="6">
    <location>
        <begin position="243"/>
        <end position="321"/>
    </location>
</feature>
<evidence type="ECO:0000259" key="6">
    <source>
        <dbReference type="PROSITE" id="PS51526"/>
    </source>
</evidence>
<feature type="region of interest" description="Disordered" evidence="5">
    <location>
        <begin position="46"/>
        <end position="65"/>
    </location>
</feature>
<dbReference type="PANTHER" id="PTHR22970">
    <property type="entry name" value="AT-RICH INTERACTIVE DOMAIN-CONTAINING PROTEIN 2"/>
    <property type="match status" value="1"/>
</dbReference>
<organism evidence="7 8">
    <name type="scientific">Sporidiobolus salmonicolor</name>
    <name type="common">Yeast-like fungus</name>
    <name type="synonym">Sporobolomyces salmonicolor</name>
    <dbReference type="NCBI Taxonomy" id="5005"/>
    <lineage>
        <taxon>Eukaryota</taxon>
        <taxon>Fungi</taxon>
        <taxon>Dikarya</taxon>
        <taxon>Basidiomycota</taxon>
        <taxon>Pucciniomycotina</taxon>
        <taxon>Microbotryomycetes</taxon>
        <taxon>Sporidiobolales</taxon>
        <taxon>Sporidiobolaceae</taxon>
        <taxon>Sporobolomyces</taxon>
    </lineage>
</organism>
<dbReference type="GO" id="GO:0006325">
    <property type="term" value="P:chromatin organization"/>
    <property type="evidence" value="ECO:0007669"/>
    <property type="project" value="UniProtKB-KW"/>
</dbReference>
<dbReference type="PROSITE" id="PS51526">
    <property type="entry name" value="RFX_DBD"/>
    <property type="match status" value="1"/>
</dbReference>
<name>A0A0D6ELV2_SPOSA</name>
<sequence length="572" mass="61989">MCDVLEEGQVDGPEGEETTELRLYLLEVLEIIGEQIPLALPGHSLAPAADAEEDPSQPPPKPEPLDAPSVRLFPLLAALTRSSDRALLLAAFRCLTVLSLNDKSDSVFALLTFESLPPLPKPHPHPIQTAIELLPLADAELGSVILDFVYQHTLLPSNAAYFCARPELLHIVRLVCTKLHIGARIEEVETDILQTSSDASTWYKSLPVRHPQPKKAAAPDAAQGQLSPDELRQIIQQPEPERALSWMRLVYEADPEADVTQVSLWTAYKAQFEPFMGSNVPVMMAAQDVIKHSTDAHPTAMPVVTQEEGRKFVIKGIRLKNRPGSRSVYRCHWQGCSAPSGLDTPIALFQHAYNAHLALPEPPFACSWARCSYVTSQQDPSLRLAELSLHLRTHVPSLNSSAPDASISSSPLPELSVKLHHERYHAALDDNQEPTGMGYLACLVLRNIARTAKLALEAVSSQGSSSGVAGRSSVASGNAAVGRLAEGEQSIFEAFAAAAEGTAKKDGVFSQLEKVDYAIARPAVEAVLAVQDTLLKTALSDAALGKYLAEVVGIVEECRRQQKKAQVQAEEA</sequence>
<keyword evidence="3" id="KW-0804">Transcription</keyword>
<keyword evidence="2" id="KW-0805">Transcription regulation</keyword>
<gene>
    <name evidence="7" type="primary">SPOSA6832_02262</name>
</gene>
<accession>A0A0D6ELV2</accession>
<dbReference type="PANTHER" id="PTHR22970:SF14">
    <property type="entry name" value="AT-RICH INTERACTIVE DOMAIN-CONTAINING PROTEIN 2"/>
    <property type="match status" value="1"/>
</dbReference>
<dbReference type="GO" id="GO:0016586">
    <property type="term" value="C:RSC-type complex"/>
    <property type="evidence" value="ECO:0007669"/>
    <property type="project" value="TreeGrafter"/>
</dbReference>
<evidence type="ECO:0000256" key="3">
    <source>
        <dbReference type="ARBA" id="ARBA00023163"/>
    </source>
</evidence>
<dbReference type="AlphaFoldDB" id="A0A0D6ELV2"/>
<evidence type="ECO:0000256" key="5">
    <source>
        <dbReference type="SAM" id="MobiDB-lite"/>
    </source>
</evidence>
<evidence type="ECO:0000256" key="2">
    <source>
        <dbReference type="ARBA" id="ARBA00023015"/>
    </source>
</evidence>
<evidence type="ECO:0000313" key="7">
    <source>
        <dbReference type="EMBL" id="CEQ40615.1"/>
    </source>
</evidence>
<protein>
    <submittedName>
        <fullName evidence="7">SPOSA6832_02262-mRNA-1:cds</fullName>
    </submittedName>
</protein>